<feature type="region of interest" description="Disordered" evidence="1">
    <location>
        <begin position="1"/>
        <end position="25"/>
    </location>
</feature>
<dbReference type="EMBL" id="CP029843">
    <property type="protein sequence ID" value="AWV07725.1"/>
    <property type="molecule type" value="Genomic_DNA"/>
</dbReference>
<dbReference type="AlphaFoldDB" id="A0A2U9T8N3"/>
<dbReference type="GO" id="GO:0016747">
    <property type="term" value="F:acyltransferase activity, transferring groups other than amino-acyl groups"/>
    <property type="evidence" value="ECO:0007669"/>
    <property type="project" value="InterPro"/>
</dbReference>
<dbReference type="RefSeq" id="WP_111266813.1">
    <property type="nucleotide sequence ID" value="NZ_CP029843.1"/>
</dbReference>
<feature type="domain" description="Acyltransferase 3" evidence="3">
    <location>
        <begin position="33"/>
        <end position="348"/>
    </location>
</feature>
<keyword evidence="4" id="KW-0808">Transferase</keyword>
<dbReference type="Pfam" id="PF01757">
    <property type="entry name" value="Acyl_transf_3"/>
    <property type="match status" value="1"/>
</dbReference>
<keyword evidence="5" id="KW-1185">Reference proteome</keyword>
<dbReference type="InterPro" id="IPR002656">
    <property type="entry name" value="Acyl_transf_3_dom"/>
</dbReference>
<protein>
    <submittedName>
        <fullName evidence="4">Acyltransferase</fullName>
    </submittedName>
</protein>
<feature type="transmembrane region" description="Helical" evidence="2">
    <location>
        <begin position="300"/>
        <end position="322"/>
    </location>
</feature>
<feature type="transmembrane region" description="Helical" evidence="2">
    <location>
        <begin position="237"/>
        <end position="259"/>
    </location>
</feature>
<proteinExistence type="predicted"/>
<reference evidence="4 5" key="1">
    <citation type="submission" date="2018-05" db="EMBL/GenBank/DDBJ databases">
        <title>The complete genome of Lysobacter maris HZ9B, a marine bacterium antagonistic against terrestrial plant pathogens.</title>
        <authorList>
            <person name="Zhang X.-Q."/>
        </authorList>
    </citation>
    <scope>NUCLEOTIDE SEQUENCE [LARGE SCALE GENOMIC DNA]</scope>
    <source>
        <strain evidence="4 5">HZ9B</strain>
    </source>
</reference>
<evidence type="ECO:0000313" key="5">
    <source>
        <dbReference type="Proteomes" id="UP000249447"/>
    </source>
</evidence>
<evidence type="ECO:0000259" key="3">
    <source>
        <dbReference type="Pfam" id="PF01757"/>
    </source>
</evidence>
<dbReference type="InterPro" id="IPR050879">
    <property type="entry name" value="Acyltransferase_3"/>
</dbReference>
<sequence length="387" mass="42963">MAESERPTESTSAATLAGPVPERPSASARQRVNEIDLLRFIAALAVVFFHYAFRGYAGGDRTLMPYPLLEPIAKYGFKGVELFFMISGFVILMTAANGDLRKFVASRIARLYPAFWACCTLTFVAILLFGGDRFSASLPQYLVNMTMLSGFVGVPSIDGVYWSLFVELQFYALVGAVLMLGRIGQAQIFLALWLLATIVLELFPVGPLRRLLIADYSAYFIAGAACFLIWSRGGSWFRYGMIAICFVLAMRESLGGIAGFERHFNTDMNEIVVAAIIAGYFVVMLLIATRRTGRFGRRRWVTAGALTYPLYLIHQNIGYMAFNIAYPTLNPHLVFWGTLALVLLLSHLVHVQIERRYGGALKRACARVLGALGSGYTRLRTQMFPST</sequence>
<keyword evidence="2" id="KW-0812">Transmembrane</keyword>
<feature type="transmembrane region" description="Helical" evidence="2">
    <location>
        <begin position="108"/>
        <end position="129"/>
    </location>
</feature>
<organism evidence="4 5">
    <name type="scientific">Marilutibacter maris</name>
    <dbReference type="NCBI Taxonomy" id="1605891"/>
    <lineage>
        <taxon>Bacteria</taxon>
        <taxon>Pseudomonadati</taxon>
        <taxon>Pseudomonadota</taxon>
        <taxon>Gammaproteobacteria</taxon>
        <taxon>Lysobacterales</taxon>
        <taxon>Lysobacteraceae</taxon>
        <taxon>Marilutibacter</taxon>
    </lineage>
</organism>
<dbReference type="PANTHER" id="PTHR23028:SF53">
    <property type="entry name" value="ACYL_TRANSF_3 DOMAIN-CONTAINING PROTEIN"/>
    <property type="match status" value="1"/>
</dbReference>
<feature type="transmembrane region" description="Helical" evidence="2">
    <location>
        <begin position="77"/>
        <end position="96"/>
    </location>
</feature>
<dbReference type="Proteomes" id="UP000249447">
    <property type="component" value="Chromosome"/>
</dbReference>
<feature type="transmembrane region" description="Helical" evidence="2">
    <location>
        <begin position="271"/>
        <end position="288"/>
    </location>
</feature>
<feature type="transmembrane region" description="Helical" evidence="2">
    <location>
        <begin position="160"/>
        <end position="181"/>
    </location>
</feature>
<feature type="transmembrane region" description="Helical" evidence="2">
    <location>
        <begin position="37"/>
        <end position="57"/>
    </location>
</feature>
<feature type="transmembrane region" description="Helical" evidence="2">
    <location>
        <begin position="211"/>
        <end position="230"/>
    </location>
</feature>
<keyword evidence="2" id="KW-0472">Membrane</keyword>
<evidence type="ECO:0000256" key="2">
    <source>
        <dbReference type="SAM" id="Phobius"/>
    </source>
</evidence>
<dbReference type="PANTHER" id="PTHR23028">
    <property type="entry name" value="ACETYLTRANSFERASE"/>
    <property type="match status" value="1"/>
</dbReference>
<keyword evidence="2" id="KW-1133">Transmembrane helix</keyword>
<dbReference type="GO" id="GO:0009103">
    <property type="term" value="P:lipopolysaccharide biosynthetic process"/>
    <property type="evidence" value="ECO:0007669"/>
    <property type="project" value="TreeGrafter"/>
</dbReference>
<feature type="transmembrane region" description="Helical" evidence="2">
    <location>
        <begin position="188"/>
        <end position="205"/>
    </location>
</feature>
<keyword evidence="4" id="KW-0012">Acyltransferase</keyword>
<dbReference type="GO" id="GO:0016020">
    <property type="term" value="C:membrane"/>
    <property type="evidence" value="ECO:0007669"/>
    <property type="project" value="TreeGrafter"/>
</dbReference>
<evidence type="ECO:0000313" key="4">
    <source>
        <dbReference type="EMBL" id="AWV07725.1"/>
    </source>
</evidence>
<feature type="transmembrane region" description="Helical" evidence="2">
    <location>
        <begin position="334"/>
        <end position="353"/>
    </location>
</feature>
<name>A0A2U9T8N3_9GAMM</name>
<dbReference type="KEGG" id="lmb:C9I47_2040"/>
<dbReference type="OrthoDB" id="9767863at2"/>
<evidence type="ECO:0000256" key="1">
    <source>
        <dbReference type="SAM" id="MobiDB-lite"/>
    </source>
</evidence>
<accession>A0A2U9T8N3</accession>
<gene>
    <name evidence="4" type="ORF">C9I47_2040</name>
</gene>